<dbReference type="Pfam" id="PF12796">
    <property type="entry name" value="Ank_2"/>
    <property type="match status" value="1"/>
</dbReference>
<evidence type="ECO:0000313" key="4">
    <source>
        <dbReference type="Proteomes" id="UP000694924"/>
    </source>
</evidence>
<dbReference type="PANTHER" id="PTHR46427">
    <property type="entry name" value="ANKYRIN REPEAT AND LEM DOMAIN-CONTAINING PROTEIN 1"/>
    <property type="match status" value="1"/>
</dbReference>
<keyword evidence="1" id="KW-0040">ANK repeat</keyword>
<dbReference type="SUPFAM" id="SSF63451">
    <property type="entry name" value="LEM domain"/>
    <property type="match status" value="1"/>
</dbReference>
<dbReference type="GeneID" id="107066982"/>
<feature type="compositionally biased region" description="Low complexity" evidence="2">
    <location>
        <begin position="498"/>
        <end position="508"/>
    </location>
</feature>
<dbReference type="Pfam" id="PF22945">
    <property type="entry name" value="LEM-3_GIY-YIG"/>
    <property type="match status" value="1"/>
</dbReference>
<feature type="region of interest" description="Disordered" evidence="2">
    <location>
        <begin position="487"/>
        <end position="511"/>
    </location>
</feature>
<dbReference type="PROSITE" id="PS50088">
    <property type="entry name" value="ANK_REPEAT"/>
    <property type="match status" value="1"/>
</dbReference>
<dbReference type="SMART" id="SM00540">
    <property type="entry name" value="LEM"/>
    <property type="match status" value="1"/>
</dbReference>
<evidence type="ECO:0000256" key="1">
    <source>
        <dbReference type="PROSITE-ProRule" id="PRU00023"/>
    </source>
</evidence>
<reference evidence="5" key="1">
    <citation type="submission" date="2025-08" db="UniProtKB">
        <authorList>
            <consortium name="RefSeq"/>
        </authorList>
    </citation>
    <scope>IDENTIFICATION</scope>
    <source>
        <tissue evidence="5">Whole body</tissue>
    </source>
</reference>
<dbReference type="PROSITE" id="PS50297">
    <property type="entry name" value="ANK_REP_REGION"/>
    <property type="match status" value="1"/>
</dbReference>
<keyword evidence="4" id="KW-1185">Reference proteome</keyword>
<dbReference type="Pfam" id="PF03020">
    <property type="entry name" value="LEM"/>
    <property type="match status" value="1"/>
</dbReference>
<feature type="repeat" description="ANK" evidence="1">
    <location>
        <begin position="86"/>
        <end position="118"/>
    </location>
</feature>
<dbReference type="SMART" id="SM00248">
    <property type="entry name" value="ANK"/>
    <property type="match status" value="3"/>
</dbReference>
<dbReference type="Gene3D" id="1.10.720.40">
    <property type="match status" value="1"/>
</dbReference>
<evidence type="ECO:0000256" key="2">
    <source>
        <dbReference type="SAM" id="MobiDB-lite"/>
    </source>
</evidence>
<protein>
    <submittedName>
        <fullName evidence="5">MATH and LRR domain-containing protein PFE0570w-like isoform X1</fullName>
    </submittedName>
</protein>
<gene>
    <name evidence="5" type="primary">LOC107066982</name>
</gene>
<name>A0ABM1IBG7_POLDO</name>
<evidence type="ECO:0000259" key="3">
    <source>
        <dbReference type="PROSITE" id="PS50954"/>
    </source>
</evidence>
<accession>A0ABM1IBG7</accession>
<dbReference type="InterPro" id="IPR002110">
    <property type="entry name" value="Ankyrin_rpt"/>
</dbReference>
<dbReference type="InterPro" id="IPR003887">
    <property type="entry name" value="LEM_dom"/>
</dbReference>
<dbReference type="RefSeq" id="XP_015177554.1">
    <property type="nucleotide sequence ID" value="XM_015322068.1"/>
</dbReference>
<feature type="region of interest" description="Disordered" evidence="2">
    <location>
        <begin position="622"/>
        <end position="648"/>
    </location>
</feature>
<feature type="compositionally biased region" description="Polar residues" evidence="2">
    <location>
        <begin position="632"/>
        <end position="648"/>
    </location>
</feature>
<sequence length="913" mass="104627">MKMLTTPKNKGELFLASSLCDGLEDTNIKQVTTLILNKEADPNVLIPTHGITPFHLVIGNDSEIFAEEVTKLFLRHGGNPNVKSVDGLTPVHVAAAWGRIRILELLLANGGDPLQLDDEGRSPFHYAFDGKYYKIITLLGNYCGYNVGEDDKPKYKMSLDKIVLNNGNTIAEYIIPKNVSSNRNNNNNSNKMILRYCNEETSNDMCDSCMISNISSLASKQDLKESDLEINFEKLCINENVKKEKFLISEIINSLSSTLTSDSTISETTFDHVKHEKQNIPKKSCILPLLSSSQKTSSNLNSIKPKKKYFSSKFKQKNILDNSIITTSPNFYTPINTKKKQNIIKTSNFKSCSPSNNLKNKYTKSFVTPCSNKYYKSPASNEYNEQKKEIIQSTPRRKQRREQISYKDIKKCIGKRIIKNNFALEDSNKIYNRFSSNISTLSLSPDDSCYSESRNSETYVDKRLAMKLHESKYDENINILSCDDTSPSLTESDDPAISNSENLNNNNNNKHEHNNDLYEICSDKQSSVKLTKLKKTMTYHCIPKIDKDMKITVNVDEQNLLNITEISDLQNNQVDTCNSPEQNFSISRSSVSYVSVQEEYKYEDQEKGVILVERRKCITPASIQEDSEKNESNFSQNKTSSSGQSNFPSELLMIDNYTLRQKLTKLGDKPGPITSTTRHLYLKRLVNIQNKQLNTNLSPLRNISDQSNQMKPWLAFGEWINDLNLYGKIENDIFKEFVSPDPSRRWREGTAKTSFNYLLLDPRVTQDLPHRALQLTQSEVWVTFLSSIFYIGKGKRSRPYSHLYDAFNMWVSKEQYLLNKKIKHIIDIWNDGYGVICLHVFQNTIPVEAYTREAIMIDTLGIEHLSNCKSGEYYGIIATWSQRDKCRFGRYLLYKALQILLYEGERQLFPEHL</sequence>
<evidence type="ECO:0000313" key="5">
    <source>
        <dbReference type="RefSeq" id="XP_015177554.1"/>
    </source>
</evidence>
<dbReference type="CDD" id="cd12934">
    <property type="entry name" value="LEM"/>
    <property type="match status" value="1"/>
</dbReference>
<dbReference type="PROSITE" id="PS50954">
    <property type="entry name" value="LEM"/>
    <property type="match status" value="1"/>
</dbReference>
<dbReference type="Gene3D" id="1.25.40.20">
    <property type="entry name" value="Ankyrin repeat-containing domain"/>
    <property type="match status" value="1"/>
</dbReference>
<feature type="domain" description="LEM" evidence="3">
    <location>
        <begin position="648"/>
        <end position="692"/>
    </location>
</feature>
<organism evidence="4 5">
    <name type="scientific">Polistes dominula</name>
    <name type="common">European paper wasp</name>
    <name type="synonym">Vespa dominula</name>
    <dbReference type="NCBI Taxonomy" id="743375"/>
    <lineage>
        <taxon>Eukaryota</taxon>
        <taxon>Metazoa</taxon>
        <taxon>Ecdysozoa</taxon>
        <taxon>Arthropoda</taxon>
        <taxon>Hexapoda</taxon>
        <taxon>Insecta</taxon>
        <taxon>Pterygota</taxon>
        <taxon>Neoptera</taxon>
        <taxon>Endopterygota</taxon>
        <taxon>Hymenoptera</taxon>
        <taxon>Apocrita</taxon>
        <taxon>Aculeata</taxon>
        <taxon>Vespoidea</taxon>
        <taxon>Vespidae</taxon>
        <taxon>Polistinae</taxon>
        <taxon>Polistini</taxon>
        <taxon>Polistes</taxon>
    </lineage>
</organism>
<dbReference type="Proteomes" id="UP000694924">
    <property type="component" value="Unplaced"/>
</dbReference>
<dbReference type="InterPro" id="IPR011015">
    <property type="entry name" value="LEM/LEM-like_dom_sf"/>
</dbReference>
<dbReference type="InterPro" id="IPR036770">
    <property type="entry name" value="Ankyrin_rpt-contain_sf"/>
</dbReference>
<proteinExistence type="predicted"/>
<dbReference type="SUPFAM" id="SSF48403">
    <property type="entry name" value="Ankyrin repeat"/>
    <property type="match status" value="1"/>
</dbReference>
<dbReference type="PANTHER" id="PTHR46427:SF1">
    <property type="entry name" value="ANKYRIN REPEAT AND LEM DOMAIN-CONTAINING PROTEIN 1"/>
    <property type="match status" value="1"/>
</dbReference>
<dbReference type="CDD" id="cd10454">
    <property type="entry name" value="GIY-YIG_COG3680_Meta"/>
    <property type="match status" value="1"/>
</dbReference>
<dbReference type="InterPro" id="IPR034998">
    <property type="entry name" value="ANKLE1"/>
</dbReference>